<evidence type="ECO:0000256" key="1">
    <source>
        <dbReference type="SAM" id="SignalP"/>
    </source>
</evidence>
<feature type="signal peptide" evidence="1">
    <location>
        <begin position="1"/>
        <end position="25"/>
    </location>
</feature>
<keyword evidence="1" id="KW-0732">Signal</keyword>
<dbReference type="AlphaFoldDB" id="A0A9N8EX81"/>
<keyword evidence="3" id="KW-1185">Reference proteome</keyword>
<dbReference type="OrthoDB" id="44030at2759"/>
<evidence type="ECO:0000313" key="3">
    <source>
        <dbReference type="Proteomes" id="UP001153069"/>
    </source>
</evidence>
<accession>A0A9N8EX81</accession>
<evidence type="ECO:0008006" key="4">
    <source>
        <dbReference type="Google" id="ProtNLM"/>
    </source>
</evidence>
<name>A0A9N8EX81_9STRA</name>
<feature type="chain" id="PRO_5040305253" description="ShKT domain-containing protein" evidence="1">
    <location>
        <begin position="26"/>
        <end position="241"/>
    </location>
</feature>
<organism evidence="2 3">
    <name type="scientific">Seminavis robusta</name>
    <dbReference type="NCBI Taxonomy" id="568900"/>
    <lineage>
        <taxon>Eukaryota</taxon>
        <taxon>Sar</taxon>
        <taxon>Stramenopiles</taxon>
        <taxon>Ochrophyta</taxon>
        <taxon>Bacillariophyta</taxon>
        <taxon>Bacillariophyceae</taxon>
        <taxon>Bacillariophycidae</taxon>
        <taxon>Naviculales</taxon>
        <taxon>Naviculaceae</taxon>
        <taxon>Seminavis</taxon>
    </lineage>
</organism>
<dbReference type="PROSITE" id="PS51257">
    <property type="entry name" value="PROKAR_LIPOPROTEIN"/>
    <property type="match status" value="1"/>
</dbReference>
<dbReference type="EMBL" id="CAICTM010001820">
    <property type="protein sequence ID" value="CAB9526400.1"/>
    <property type="molecule type" value="Genomic_DNA"/>
</dbReference>
<comment type="caution">
    <text evidence="2">The sequence shown here is derived from an EMBL/GenBank/DDBJ whole genome shotgun (WGS) entry which is preliminary data.</text>
</comment>
<dbReference type="Proteomes" id="UP001153069">
    <property type="component" value="Unassembled WGS sequence"/>
</dbReference>
<gene>
    <name evidence="2" type="ORF">SEMRO_1822_G299850.1</name>
</gene>
<sequence length="241" mass="27678">MKKPSRLSPVVLLLVSCLRSPLLVAGTFQWDKDSLDDCHQREEAGQCTTDSVTFYQCPMTCTKNIKAEGMRKQGEAEDPEDFFELKTPLANGKMLKFEKFEGYVTTFVVIPLFPGMAQYYFDMMEHLHKVYPFTLEIVVLPIRIDTHPDVKLTIPAKTKITVLPEIKREAGSESLAESNNVLEYLEQVIFPGADFIFTDRVTAYFVAYNAGFVEKEDSPTLDFMERLVVHYQGEMEWKQEF</sequence>
<proteinExistence type="predicted"/>
<reference evidence="2" key="1">
    <citation type="submission" date="2020-06" db="EMBL/GenBank/DDBJ databases">
        <authorList>
            <consortium name="Plant Systems Biology data submission"/>
        </authorList>
    </citation>
    <scope>NUCLEOTIDE SEQUENCE</scope>
    <source>
        <strain evidence="2">D6</strain>
    </source>
</reference>
<protein>
    <recommendedName>
        <fullName evidence="4">ShKT domain-containing protein</fullName>
    </recommendedName>
</protein>
<evidence type="ECO:0000313" key="2">
    <source>
        <dbReference type="EMBL" id="CAB9526400.1"/>
    </source>
</evidence>